<sequence length="474" mass="50848">MPRITWRHRDDTFLDTRVPLMVLTGYLGAGKTTLITNLVNAASPLKSTEQRRLAIIVNELSELDVDAVNIAAASAHSGAPSSDLQQITAGCVCCTQRGGFEKAIRDVVSSDDGPTPRYIVVETSGASDPAPLIASLATSPAVRSLVELDVVVAMLDAGAADDESVCKSVSFQSQLARADVVLMSKCDVTTEEQQRRTRNLAEKYAPQARLLRCDHGRVPLAALFASSPQDNNNNNDDDDDDNDDGFIAAPTLTPTPMMALHHLQQDRLATTTFQSESCMNLALFLYTLRWLLRESGMEVLRAKGFVRVESGIRLSIQVVGARVRFAKHEATEDCTTRLVFIGAALRCDELVGKLNACVDDGGNANGMATAVQLAHCRLDADARFVVAPLAGDGVRLRLSGHLRPLGNLPPDVVAAANDALAERVGVTDGVYLCPVDDGWMLLIPNALPEGVDACAALSRVAADVLMSMMDRVEL</sequence>
<dbReference type="EMBL" id="BNJQ01000020">
    <property type="protein sequence ID" value="GHP08436.1"/>
    <property type="molecule type" value="Genomic_DNA"/>
</dbReference>
<dbReference type="AlphaFoldDB" id="A0A830HM09"/>
<dbReference type="InterPro" id="IPR003495">
    <property type="entry name" value="CobW/HypB/UreG_nucleotide-bd"/>
</dbReference>
<dbReference type="Pfam" id="PF02492">
    <property type="entry name" value="cobW"/>
    <property type="match status" value="1"/>
</dbReference>
<accession>A0A830HM09</accession>
<evidence type="ECO:0000256" key="4">
    <source>
        <dbReference type="ARBA" id="ARBA00034320"/>
    </source>
</evidence>
<dbReference type="PANTHER" id="PTHR13748">
    <property type="entry name" value="COBW-RELATED"/>
    <property type="match status" value="1"/>
</dbReference>
<dbReference type="Pfam" id="PF07683">
    <property type="entry name" value="CobW_C"/>
    <property type="match status" value="1"/>
</dbReference>
<keyword evidence="9" id="KW-1185">Reference proteome</keyword>
<protein>
    <recommendedName>
        <fullName evidence="7">CobW C-terminal domain-containing protein</fullName>
    </recommendedName>
</protein>
<comment type="catalytic activity">
    <reaction evidence="5">
        <text>GTP + H2O = GDP + phosphate + H(+)</text>
        <dbReference type="Rhea" id="RHEA:19669"/>
        <dbReference type="ChEBI" id="CHEBI:15377"/>
        <dbReference type="ChEBI" id="CHEBI:15378"/>
        <dbReference type="ChEBI" id="CHEBI:37565"/>
        <dbReference type="ChEBI" id="CHEBI:43474"/>
        <dbReference type="ChEBI" id="CHEBI:58189"/>
    </reaction>
    <physiologicalReaction direction="left-to-right" evidence="5">
        <dbReference type="Rhea" id="RHEA:19670"/>
    </physiologicalReaction>
</comment>
<dbReference type="Gene3D" id="3.40.50.300">
    <property type="entry name" value="P-loop containing nucleotide triphosphate hydrolases"/>
    <property type="match status" value="1"/>
</dbReference>
<dbReference type="InterPro" id="IPR051316">
    <property type="entry name" value="Zinc-reg_GTPase_activator"/>
</dbReference>
<gene>
    <name evidence="8" type="ORF">PPROV_000717500</name>
</gene>
<feature type="compositionally biased region" description="Acidic residues" evidence="6">
    <location>
        <begin position="235"/>
        <end position="244"/>
    </location>
</feature>
<keyword evidence="3" id="KW-0143">Chaperone</keyword>
<organism evidence="8 9">
    <name type="scientific">Pycnococcus provasolii</name>
    <dbReference type="NCBI Taxonomy" id="41880"/>
    <lineage>
        <taxon>Eukaryota</taxon>
        <taxon>Viridiplantae</taxon>
        <taxon>Chlorophyta</taxon>
        <taxon>Pseudoscourfieldiophyceae</taxon>
        <taxon>Pseudoscourfieldiales</taxon>
        <taxon>Pycnococcaceae</taxon>
        <taxon>Pycnococcus</taxon>
    </lineage>
</organism>
<dbReference type="SUPFAM" id="SSF52540">
    <property type="entry name" value="P-loop containing nucleoside triphosphate hydrolases"/>
    <property type="match status" value="1"/>
</dbReference>
<evidence type="ECO:0000313" key="9">
    <source>
        <dbReference type="Proteomes" id="UP000660262"/>
    </source>
</evidence>
<evidence type="ECO:0000259" key="7">
    <source>
        <dbReference type="SMART" id="SM00833"/>
    </source>
</evidence>
<evidence type="ECO:0000256" key="3">
    <source>
        <dbReference type="ARBA" id="ARBA00023186"/>
    </source>
</evidence>
<comment type="similarity">
    <text evidence="4">Belongs to the SIMIBI class G3E GTPase family. ZNG1 subfamily.</text>
</comment>
<feature type="domain" description="CobW C-terminal" evidence="7">
    <location>
        <begin position="268"/>
        <end position="358"/>
    </location>
</feature>
<proteinExistence type="inferred from homology"/>
<evidence type="ECO:0000313" key="8">
    <source>
        <dbReference type="EMBL" id="GHP08436.1"/>
    </source>
</evidence>
<dbReference type="SMART" id="SM00833">
    <property type="entry name" value="CobW_C"/>
    <property type="match status" value="1"/>
</dbReference>
<dbReference type="GO" id="GO:0005737">
    <property type="term" value="C:cytoplasm"/>
    <property type="evidence" value="ECO:0007669"/>
    <property type="project" value="TreeGrafter"/>
</dbReference>
<evidence type="ECO:0000256" key="2">
    <source>
        <dbReference type="ARBA" id="ARBA00022801"/>
    </source>
</evidence>
<keyword evidence="1" id="KW-0547">Nucleotide-binding</keyword>
<dbReference type="GO" id="GO:0016787">
    <property type="term" value="F:hydrolase activity"/>
    <property type="evidence" value="ECO:0007669"/>
    <property type="project" value="UniProtKB-KW"/>
</dbReference>
<dbReference type="SUPFAM" id="SSF90002">
    <property type="entry name" value="Hypothetical protein YjiA, C-terminal domain"/>
    <property type="match status" value="1"/>
</dbReference>
<name>A0A830HM09_9CHLO</name>
<evidence type="ECO:0000256" key="6">
    <source>
        <dbReference type="SAM" id="MobiDB-lite"/>
    </source>
</evidence>
<evidence type="ECO:0000256" key="5">
    <source>
        <dbReference type="ARBA" id="ARBA00049117"/>
    </source>
</evidence>
<comment type="caution">
    <text evidence="8">The sequence shown here is derived from an EMBL/GenBank/DDBJ whole genome shotgun (WGS) entry which is preliminary data.</text>
</comment>
<dbReference type="PANTHER" id="PTHR13748:SF62">
    <property type="entry name" value="COBW DOMAIN-CONTAINING PROTEIN"/>
    <property type="match status" value="1"/>
</dbReference>
<dbReference type="CDD" id="cd03112">
    <property type="entry name" value="CobW-like"/>
    <property type="match status" value="1"/>
</dbReference>
<dbReference type="InterPro" id="IPR027417">
    <property type="entry name" value="P-loop_NTPase"/>
</dbReference>
<dbReference type="GO" id="GO:0000166">
    <property type="term" value="F:nucleotide binding"/>
    <property type="evidence" value="ECO:0007669"/>
    <property type="project" value="UniProtKB-KW"/>
</dbReference>
<dbReference type="Gene3D" id="3.30.1220.10">
    <property type="entry name" value="CobW-like, C-terminal domain"/>
    <property type="match status" value="1"/>
</dbReference>
<evidence type="ECO:0000256" key="1">
    <source>
        <dbReference type="ARBA" id="ARBA00022741"/>
    </source>
</evidence>
<feature type="region of interest" description="Disordered" evidence="6">
    <location>
        <begin position="224"/>
        <end position="248"/>
    </location>
</feature>
<reference evidence="8" key="1">
    <citation type="submission" date="2020-10" db="EMBL/GenBank/DDBJ databases">
        <title>Unveiling of a novel bifunctional photoreceptor, Dualchrome1, isolated from a cosmopolitan green alga.</title>
        <authorList>
            <person name="Suzuki S."/>
            <person name="Kawachi M."/>
        </authorList>
    </citation>
    <scope>NUCLEOTIDE SEQUENCE</scope>
    <source>
        <strain evidence="8">NIES 2893</strain>
    </source>
</reference>
<dbReference type="InterPro" id="IPR011629">
    <property type="entry name" value="CobW-like_C"/>
</dbReference>
<dbReference type="InterPro" id="IPR036627">
    <property type="entry name" value="CobW-likC_sf"/>
</dbReference>
<keyword evidence="2" id="KW-0378">Hydrolase</keyword>
<dbReference type="Proteomes" id="UP000660262">
    <property type="component" value="Unassembled WGS sequence"/>
</dbReference>
<dbReference type="OrthoDB" id="258627at2759"/>